<evidence type="ECO:0000256" key="5">
    <source>
        <dbReference type="SAM" id="MobiDB-lite"/>
    </source>
</evidence>
<name>A0A852ZSF3_9ACTN</name>
<sequence length="332" mass="33908">MAGNGHPPRRGADPRGGGQYGAPGGYGQPGHGAGGYGQGGPAPAPGYGGPDTPAGAPGYDPRHDRPGNTRAWEAAEAPPGFPGAPAPAPGGHGDPYGPPGQGGYGQPGYGQPGYGQGGYDQNAGYGYDQGGYDQGYDDGTTYRAGRAAATGPKPTWQQLLTGIFLRPVATFEAVRGHQVWVPTLVVSAIYGVLGLFGIEDSREQLFSSTLTTAITTLLGGVIGFCLAALALGSVTHAVARQFQGDGGWATTVGLATLIAWLSDLPRLAVALFVPADNMVVQILGWASWALCAALMTAMVNRVHDLPWARALGASAIQLLALLVLIKLPLLTS</sequence>
<feature type="compositionally biased region" description="Low complexity" evidence="5">
    <location>
        <begin position="50"/>
        <end position="59"/>
    </location>
</feature>
<evidence type="ECO:0000313" key="9">
    <source>
        <dbReference type="Proteomes" id="UP000567795"/>
    </source>
</evidence>
<dbReference type="InterPro" id="IPR006977">
    <property type="entry name" value="Yip1_dom"/>
</dbReference>
<protein>
    <recommendedName>
        <fullName evidence="7">Yip1 domain-containing protein</fullName>
    </recommendedName>
</protein>
<evidence type="ECO:0000313" key="8">
    <source>
        <dbReference type="EMBL" id="NYI05269.1"/>
    </source>
</evidence>
<accession>A0A852ZSF3</accession>
<feature type="transmembrane region" description="Helical" evidence="6">
    <location>
        <begin position="282"/>
        <end position="299"/>
    </location>
</feature>
<organism evidence="8 9">
    <name type="scientific">Allostreptomyces psammosilenae</name>
    <dbReference type="NCBI Taxonomy" id="1892865"/>
    <lineage>
        <taxon>Bacteria</taxon>
        <taxon>Bacillati</taxon>
        <taxon>Actinomycetota</taxon>
        <taxon>Actinomycetes</taxon>
        <taxon>Kitasatosporales</taxon>
        <taxon>Streptomycetaceae</taxon>
        <taxon>Allostreptomyces</taxon>
    </lineage>
</organism>
<keyword evidence="2 6" id="KW-0812">Transmembrane</keyword>
<keyword evidence="3 6" id="KW-1133">Transmembrane helix</keyword>
<dbReference type="GO" id="GO:0016020">
    <property type="term" value="C:membrane"/>
    <property type="evidence" value="ECO:0007669"/>
    <property type="project" value="UniProtKB-SubCell"/>
</dbReference>
<feature type="transmembrane region" description="Helical" evidence="6">
    <location>
        <begin position="210"/>
        <end position="234"/>
    </location>
</feature>
<comment type="subcellular location">
    <subcellularLocation>
        <location evidence="1">Membrane</location>
        <topology evidence="1">Multi-pass membrane protein</topology>
    </subcellularLocation>
</comment>
<evidence type="ECO:0000259" key="7">
    <source>
        <dbReference type="Pfam" id="PF04893"/>
    </source>
</evidence>
<reference evidence="8 9" key="1">
    <citation type="submission" date="2020-07" db="EMBL/GenBank/DDBJ databases">
        <title>Sequencing the genomes of 1000 actinobacteria strains.</title>
        <authorList>
            <person name="Klenk H.-P."/>
        </authorList>
    </citation>
    <scope>NUCLEOTIDE SEQUENCE [LARGE SCALE GENOMIC DNA]</scope>
    <source>
        <strain evidence="8 9">DSM 42178</strain>
    </source>
</reference>
<feature type="region of interest" description="Disordered" evidence="5">
    <location>
        <begin position="1"/>
        <end position="126"/>
    </location>
</feature>
<feature type="domain" description="Yip1" evidence="7">
    <location>
        <begin position="162"/>
        <end position="324"/>
    </location>
</feature>
<dbReference type="RefSeq" id="WP_179814035.1">
    <property type="nucleotide sequence ID" value="NZ_JACBZD010000001.1"/>
</dbReference>
<evidence type="ECO:0000256" key="6">
    <source>
        <dbReference type="SAM" id="Phobius"/>
    </source>
</evidence>
<evidence type="ECO:0000256" key="3">
    <source>
        <dbReference type="ARBA" id="ARBA00022989"/>
    </source>
</evidence>
<keyword evidence="4 6" id="KW-0472">Membrane</keyword>
<feature type="transmembrane region" description="Helical" evidence="6">
    <location>
        <begin position="246"/>
        <end position="262"/>
    </location>
</feature>
<keyword evidence="9" id="KW-1185">Reference proteome</keyword>
<feature type="transmembrane region" description="Helical" evidence="6">
    <location>
        <begin position="311"/>
        <end position="330"/>
    </location>
</feature>
<evidence type="ECO:0000256" key="4">
    <source>
        <dbReference type="ARBA" id="ARBA00023136"/>
    </source>
</evidence>
<comment type="caution">
    <text evidence="8">The sequence shown here is derived from an EMBL/GenBank/DDBJ whole genome shotgun (WGS) entry which is preliminary data.</text>
</comment>
<evidence type="ECO:0000256" key="2">
    <source>
        <dbReference type="ARBA" id="ARBA00022692"/>
    </source>
</evidence>
<feature type="compositionally biased region" description="Pro residues" evidence="5">
    <location>
        <begin position="79"/>
        <end position="88"/>
    </location>
</feature>
<dbReference type="EMBL" id="JACBZD010000001">
    <property type="protein sequence ID" value="NYI05269.1"/>
    <property type="molecule type" value="Genomic_DNA"/>
</dbReference>
<feature type="transmembrane region" description="Helical" evidence="6">
    <location>
        <begin position="179"/>
        <end position="198"/>
    </location>
</feature>
<dbReference type="Proteomes" id="UP000567795">
    <property type="component" value="Unassembled WGS sequence"/>
</dbReference>
<evidence type="ECO:0000256" key="1">
    <source>
        <dbReference type="ARBA" id="ARBA00004141"/>
    </source>
</evidence>
<feature type="compositionally biased region" description="Gly residues" evidence="5">
    <location>
        <begin position="14"/>
        <end position="40"/>
    </location>
</feature>
<dbReference type="AlphaFoldDB" id="A0A852ZSF3"/>
<gene>
    <name evidence="8" type="ORF">FHU37_002212</name>
</gene>
<dbReference type="Pfam" id="PF04893">
    <property type="entry name" value="Yip1"/>
    <property type="match status" value="1"/>
</dbReference>
<proteinExistence type="predicted"/>
<feature type="compositionally biased region" description="Gly residues" evidence="5">
    <location>
        <begin position="90"/>
        <end position="118"/>
    </location>
</feature>